<evidence type="ECO:0008006" key="3">
    <source>
        <dbReference type="Google" id="ProtNLM"/>
    </source>
</evidence>
<dbReference type="RefSeq" id="WP_126865328.1">
    <property type="nucleotide sequence ID" value="NZ_JAUSTX010000002.1"/>
</dbReference>
<reference evidence="1 2" key="1">
    <citation type="submission" date="2018-12" db="EMBL/GenBank/DDBJ databases">
        <title>Bacillus chawlae sp. nov., Bacillus glennii sp. nov., and Bacillus saganii sp. nov. Isolated from the Vehicle Assembly Building at Kennedy Space Center where the Viking Spacecraft were Assembled.</title>
        <authorList>
            <person name="Seuylemezian A."/>
            <person name="Vaishampayan P."/>
        </authorList>
    </citation>
    <scope>NUCLEOTIDE SEQUENCE [LARGE SCALE GENOMIC DNA]</scope>
    <source>
        <strain evidence="1 2">L5</strain>
    </source>
</reference>
<dbReference type="SUPFAM" id="SSF55486">
    <property type="entry name" value="Metalloproteases ('zincins'), catalytic domain"/>
    <property type="match status" value="1"/>
</dbReference>
<dbReference type="Gene3D" id="1.10.1370.30">
    <property type="match status" value="1"/>
</dbReference>
<comment type="caution">
    <text evidence="1">The sequence shown here is derived from an EMBL/GenBank/DDBJ whole genome shotgun (WGS) entry which is preliminary data.</text>
</comment>
<keyword evidence="2" id="KW-1185">Reference proteome</keyword>
<evidence type="ECO:0000313" key="2">
    <source>
        <dbReference type="Proteomes" id="UP000267430"/>
    </source>
</evidence>
<name>A0A3S0VLJ4_9BACI</name>
<protein>
    <recommendedName>
        <fullName evidence="3">Peptidase M3A/M3B catalytic domain-containing protein</fullName>
    </recommendedName>
</protein>
<organism evidence="1 2">
    <name type="scientific">Peribacillus cavernae</name>
    <dbReference type="NCBI Taxonomy" id="1674310"/>
    <lineage>
        <taxon>Bacteria</taxon>
        <taxon>Bacillati</taxon>
        <taxon>Bacillota</taxon>
        <taxon>Bacilli</taxon>
        <taxon>Bacillales</taxon>
        <taxon>Bacillaceae</taxon>
        <taxon>Peribacillus</taxon>
    </lineage>
</organism>
<gene>
    <name evidence="1" type="ORF">ELQ35_13380</name>
</gene>
<dbReference type="Proteomes" id="UP000267430">
    <property type="component" value="Unassembled WGS sequence"/>
</dbReference>
<sequence length="97" mass="11458">MKAFSQTYFLIMGLHYPDESTFSRFLPIMALHYPDEDTFSRLFTNFVPSDNARILAHEIGHAWHFQQLKREPSLWFSEETFEMTIAKTSSPARRIVE</sequence>
<evidence type="ECO:0000313" key="1">
    <source>
        <dbReference type="EMBL" id="RUQ28221.1"/>
    </source>
</evidence>
<dbReference type="EMBL" id="RYZZ01000017">
    <property type="protein sequence ID" value="RUQ28221.1"/>
    <property type="molecule type" value="Genomic_DNA"/>
</dbReference>
<accession>A0A3S0VLJ4</accession>
<dbReference type="AlphaFoldDB" id="A0A3S0VLJ4"/>
<proteinExistence type="predicted"/>
<dbReference type="OrthoDB" id="9769691at2"/>